<protein>
    <recommendedName>
        <fullName evidence="3">Aspartyl protease</fullName>
    </recommendedName>
</protein>
<dbReference type="AlphaFoldDB" id="A0A5M9HI64"/>
<proteinExistence type="predicted"/>
<dbReference type="OrthoDB" id="1100862at2"/>
<accession>A0A5M9HI64</accession>
<evidence type="ECO:0000313" key="2">
    <source>
        <dbReference type="Proteomes" id="UP000322918"/>
    </source>
</evidence>
<keyword evidence="2" id="KW-1185">Reference proteome</keyword>
<dbReference type="EMBL" id="VWNE01000006">
    <property type="protein sequence ID" value="KAA8485068.1"/>
    <property type="molecule type" value="Genomic_DNA"/>
</dbReference>
<name>A0A5M9HI64_9SPHI</name>
<dbReference type="Gene3D" id="2.40.70.10">
    <property type="entry name" value="Acid Proteases"/>
    <property type="match status" value="1"/>
</dbReference>
<evidence type="ECO:0000313" key="1">
    <source>
        <dbReference type="EMBL" id="KAA8485068.1"/>
    </source>
</evidence>
<dbReference type="Proteomes" id="UP000322918">
    <property type="component" value="Unassembled WGS sequence"/>
</dbReference>
<dbReference type="Pfam" id="PF13650">
    <property type="entry name" value="Asp_protease_2"/>
    <property type="match status" value="1"/>
</dbReference>
<reference evidence="1 2" key="1">
    <citation type="submission" date="2019-09" db="EMBL/GenBank/DDBJ databases">
        <title>Pararcticibacter amylolyticus gen. nov., sp. nov., isolated from a rottenly hemp rope, and reclassification of Pedobacter tournemirensis as Pararcticibacter tournemirensis comb. nov.</title>
        <authorList>
            <person name="Cai Y."/>
        </authorList>
    </citation>
    <scope>NUCLEOTIDE SEQUENCE [LARGE SCALE GENOMIC DNA]</scope>
    <source>
        <strain evidence="1 2">TF5-37.2-LB10</strain>
    </source>
</reference>
<organism evidence="1 2">
    <name type="scientific">Arcticibacter tournemirensis</name>
    <dbReference type="NCBI Taxonomy" id="699437"/>
    <lineage>
        <taxon>Bacteria</taxon>
        <taxon>Pseudomonadati</taxon>
        <taxon>Bacteroidota</taxon>
        <taxon>Sphingobacteriia</taxon>
        <taxon>Sphingobacteriales</taxon>
        <taxon>Sphingobacteriaceae</taxon>
        <taxon>Arcticibacter</taxon>
    </lineage>
</organism>
<comment type="caution">
    <text evidence="1">The sequence shown here is derived from an EMBL/GenBank/DDBJ whole genome shotgun (WGS) entry which is preliminary data.</text>
</comment>
<dbReference type="RefSeq" id="WP_141814832.1">
    <property type="nucleotide sequence ID" value="NZ_VFPL01000001.1"/>
</dbReference>
<evidence type="ECO:0008006" key="3">
    <source>
        <dbReference type="Google" id="ProtNLM"/>
    </source>
</evidence>
<dbReference type="InterPro" id="IPR021109">
    <property type="entry name" value="Peptidase_aspartic_dom_sf"/>
</dbReference>
<gene>
    <name evidence="1" type="ORF">F1649_05400</name>
</gene>
<sequence length="461" mass="53225">MKRFFPTLLLTFSFILSSYAQRNYAQDLINLLQQRKAFEARDLYEQYADKLPLNDKTLDLLYKAEMASFFNKPDSTAIYLEDLVVNHEFKLGPAIGVFYKKLLSVYDSQQRFKDGIKVCDKYLGYLIRNPLNQEREFIQNETNYIDKAKESFIYRDLIEPRIKIERTNSGKDQTAKLNDSEHIRFNAKYNGVTAETLFDTGLTAHFMITRSLADKIGTKLANKRQDSVQMFNGVPTKIRIEIIEKVEFAGVGLYNIPVLVFNDKVSRNPPDTLNAKTESNIEKTFNDEQVVMGLPAMKLIGRIAFDWERRAVSFPYHTEKIDSSDFSNMYLTDNNLFLKLKVNGLNYVGNLSTGSDEFLNMRFSFYEKNKGRIEIDSVTQKRPFQFNNTTGSSFNIPHEIVKDAKIYLNGRGINHNIGDVLVWDKNLIFNTFDGGIGVRLFKRLGPRITLDFDNMRLKASD</sequence>